<feature type="active site" description="Proton acceptor; for dehydratase activity" evidence="9">
    <location>
        <position position="1670"/>
    </location>
</feature>
<dbReference type="Pfam" id="PF22336">
    <property type="entry name" value="RhiE-like_linker"/>
    <property type="match status" value="3"/>
</dbReference>
<feature type="domain" description="PKS/mFAS DH" evidence="12">
    <location>
        <begin position="1"/>
        <end position="292"/>
    </location>
</feature>
<dbReference type="CDD" id="cd08953">
    <property type="entry name" value="KR_2_SDR_x"/>
    <property type="match status" value="3"/>
</dbReference>
<feature type="region of interest" description="C-terminal hotdog fold" evidence="9">
    <location>
        <begin position="3300"/>
        <end position="3456"/>
    </location>
</feature>
<dbReference type="Pfam" id="PF14765">
    <property type="entry name" value="PS-DH"/>
    <property type="match status" value="3"/>
</dbReference>
<protein>
    <submittedName>
        <fullName evidence="13">SDR family NAD(P)-dependent oxidoreductase</fullName>
    </submittedName>
</protein>
<evidence type="ECO:0000256" key="5">
    <source>
        <dbReference type="ARBA" id="ARBA00022490"/>
    </source>
</evidence>
<dbReference type="InterPro" id="IPR057326">
    <property type="entry name" value="KR_dom"/>
</dbReference>
<evidence type="ECO:0000313" key="14">
    <source>
        <dbReference type="Proteomes" id="UP001165492"/>
    </source>
</evidence>
<dbReference type="SMART" id="SM00825">
    <property type="entry name" value="PKS_KS"/>
    <property type="match status" value="3"/>
</dbReference>
<dbReference type="SUPFAM" id="SSF51735">
    <property type="entry name" value="NAD(P)-binding Rossmann-fold domains"/>
    <property type="match status" value="3"/>
</dbReference>
<dbReference type="Gene3D" id="3.10.129.110">
    <property type="entry name" value="Polyketide synthase dehydratase"/>
    <property type="match status" value="3"/>
</dbReference>
<feature type="domain" description="PKS/mFAS DH" evidence="12">
    <location>
        <begin position="1641"/>
        <end position="1937"/>
    </location>
</feature>
<dbReference type="InterPro" id="IPR049900">
    <property type="entry name" value="PKS_mFAS_DH"/>
</dbReference>
<evidence type="ECO:0000256" key="9">
    <source>
        <dbReference type="PROSITE-ProRule" id="PRU01363"/>
    </source>
</evidence>
<dbReference type="SUPFAM" id="SSF53901">
    <property type="entry name" value="Thiolase-like"/>
    <property type="match status" value="3"/>
</dbReference>
<dbReference type="InterPro" id="IPR032821">
    <property type="entry name" value="PKS_assoc"/>
</dbReference>
<evidence type="ECO:0000256" key="6">
    <source>
        <dbReference type="ARBA" id="ARBA00022553"/>
    </source>
</evidence>
<feature type="domain" description="Ketosynthase family 3 (KS3)" evidence="11">
    <location>
        <begin position="906"/>
        <end position="1340"/>
    </location>
</feature>
<dbReference type="Pfam" id="PF00550">
    <property type="entry name" value="PP-binding"/>
    <property type="match status" value="6"/>
</dbReference>
<dbReference type="InterPro" id="IPR014031">
    <property type="entry name" value="Ketoacyl_synth_C"/>
</dbReference>
<dbReference type="Pfam" id="PF00109">
    <property type="entry name" value="ketoacyl-synt"/>
    <property type="match status" value="3"/>
</dbReference>
<feature type="domain" description="Carrier" evidence="10">
    <location>
        <begin position="4777"/>
        <end position="4854"/>
    </location>
</feature>
<feature type="domain" description="Ketosynthase family 3 (KS3)" evidence="11">
    <location>
        <begin position="2528"/>
        <end position="2967"/>
    </location>
</feature>
<dbReference type="PROSITE" id="PS52019">
    <property type="entry name" value="PKS_MFAS_DH"/>
    <property type="match status" value="3"/>
</dbReference>
<dbReference type="PROSITE" id="PS50075">
    <property type="entry name" value="CARRIER"/>
    <property type="match status" value="5"/>
</dbReference>
<dbReference type="InterPro" id="IPR016039">
    <property type="entry name" value="Thiolase-like"/>
</dbReference>
<comment type="caution">
    <text evidence="9">Lacks conserved residue(s) required for the propagation of feature annotation.</text>
</comment>
<dbReference type="InterPro" id="IPR042104">
    <property type="entry name" value="PKS_dehydratase_sf"/>
</dbReference>
<evidence type="ECO:0000259" key="11">
    <source>
        <dbReference type="PROSITE" id="PS52004"/>
    </source>
</evidence>
<dbReference type="SMART" id="SM00823">
    <property type="entry name" value="PKS_PP"/>
    <property type="match status" value="6"/>
</dbReference>
<keyword evidence="14" id="KW-1185">Reference proteome</keyword>
<dbReference type="InterPro" id="IPR054514">
    <property type="entry name" value="RhiE-like_linker"/>
</dbReference>
<feature type="active site" description="Proton donor; for dehydratase activity" evidence="9">
    <location>
        <position position="1843"/>
    </location>
</feature>
<dbReference type="PROSITE" id="PS52004">
    <property type="entry name" value="KS3_2"/>
    <property type="match status" value="3"/>
</dbReference>
<evidence type="ECO:0000256" key="7">
    <source>
        <dbReference type="ARBA" id="ARBA00022679"/>
    </source>
</evidence>
<evidence type="ECO:0000259" key="10">
    <source>
        <dbReference type="PROSITE" id="PS50075"/>
    </source>
</evidence>
<feature type="domain" description="PKS/mFAS DH" evidence="12">
    <location>
        <begin position="3160"/>
        <end position="3456"/>
    </location>
</feature>
<keyword evidence="4" id="KW-0596">Phosphopantetheine</keyword>
<sequence>MNIERTQKKTFLQKINHSNFIVRDHNVHGVRTLPGVALLDMIYRLSANYLGTQAIELKQILFQHPIVTSEYFDKNIVVTFTPQESHWKVTITSQKVKDNCVIDTQHDENMECLLFLTEHTKNEKKIDVQAFISSSKQQWDMDAAYGLLREIDIYHFVFMKTQGTIYQHNNEELIKLHCSELAEKYRNKFYAHPAFLDASTFAGSSFQLSGIQNHLFEKNTPYIPFMIERFCIYQPLPATIYTHTKKTEIAKENISMPVDIFSTDITIFNEAGQVLVEFDRLTLKQIREPYLIKKLIEPNNSTAVNIREPQGSIQIEAEQQASYKGLEKQTHAELGKNKQLDSDSRHVIISYLQKVIGRVLKKSADEIDTNNGFYDLGLDSTHLIGLVKELEQKLAVQLYPTLLFEYSTIQSLSGYLLENYESAFLNANSQENEQPPDSVEDIDNSKMLFFEPVWHKQNIIKQPGYIAKKIQNLIILFDGSTAMQSEIQQNISAADVITLNSEEEHIPYQVEDKFKQLLELIQKQLQQKNPGELLIQVVADSESKYVYSLGGLLQTACLENPKVHSQIITIERFASQSIHTVIQHLKDEAYYHDRGTAEIYYKGKSLQRYVKQLFEMNFASKNKAVFCKENGVYVVTGGLGGLGFLIANHIASQAAVKLVLIGRSKLNAITEEKIRQLMQKGAEVLYLEANISKRSDVVHAFASIKDKFGSISGIFHSAGVLKDQVIIQKNLSEIQDVFNPKIRGLWHVDEVTQDENLDFFVMFSSISAITGNIGQSDYSTANAFMDNFAIMRQKKVKQGNRHGRTITINWPLWSEGGMHIDSGLEQVMYMSSGLKPLPTILGIQALNAILNGNNTQNIVLYGEENKIRNYFSARIFSGENKLESKKVYVDTATQPVDNSTSANSQSGDIAIIGLSGRYPMANTMDQFYQNLRNAKDCITHFPKDRWKDYQFTFDVEQFYKYGGFIDHIDQFDPLFFNIAPRQAENMDPQARLFLEIAWEAMEDAGFYQDRSKHYYSSSSDKSVGVFGGVFWSHYELFGAEMTQRGVPTSLGVSSASIPNMVSYCLNFHGPSMAVDTMCSSALTSLHLACESIRKGECHYAIAGGVNLVTHPHKYMFLKREHFLASDGRCRSFGEGGDGYVPGEGVGAVLLTSLERAEKEGYSIYGVIKGSALNHGGKTSGAMVPDPVAQSEVITDAIKMAGIDPRTISYVEAHGTGTSLGDPIEFQGLCKAYKRWTDDKQYCAIGSSKSNIGHLEAAAGIAGLTKVLLQFKHQEIFPSLHSDTLNPYIPFNDTPFVVEHNLKEWKRPEIEIDGEKNIYPRRAGLSSFGANGSNAHIIIEEYVPKKLKKEAITINKTGLVIVPLSAKNEECLKVYAQKLLDYLRKDKKPLNVISNENLEKIIQDEIIKILSKLICVEEVDIDPSQDFAEINADLIHLNTLYQNLQVQWGMDIDQEIINQSHSINHLVAQFILQYQKELEKIYIITKESVIEPVGVREINLADLAYTLQVGRESMEERLGLIVGSIKELEEKLQDFVEGKDGIDDLYRGQIKRNKEILTVFAADEDMEKTISAWINKGKYGKVLQLWVKGMIFDWNKLYSDVKPCRISLPTYPFARERYWVSESETNSLSCITTASATTVCDHPLLHKNTSDFSEQRFSSTFTGREFFLNDHVVKGRRVLPGVAYLEMARAAVEQAVGVLADGQIGMRLKNVVWTTPIAVGNQPVQIHVGLYPENNEEIAYEIYSELKDIDAEPVVHSQGSAVLSAVEKVPTLDLQYVKAQCSQSNLSANQCYETFARMGIEYGPGHQGIEMVYVGTGQVLAKLSLPSIISDTKNQFVLHPSLIDAAFQASIGLVLSMDDLQVSNSMTPPKLILPFALQELEIHSRCTADMWALVCYSDCSKPGDTVQKLDIDICDEQGNICIRIKGLSSRVLEGEVGLIGDPVSIGTLMVTPYWKEEAIAQEVIAPNYDQYLVMLCEFGEVAQRNLESYMNGARCLLLQSTHKGIEERFQTYAIQAFEEIQNILKNKSMGKTLIQIVVSTQDDKQLFAGLSGILKTAQLENPKLIGQLIEVEPDKEEEEIVEILKENSRSSIDQQIRYQGGKRYIADWSEIQNSQEETIIPWKNQGVYLITGGAGGLGLIFAKEIAHKVENATIVLSGRSPLSEGKQTELKELNSLGAQIAYRQVDVTQKEAVANLIQSIREDFGNLHGIIHSAGVIRDNFIFKKTNEELQEVLAPKVAGLVNLDQASKDLPLDFFIFFSSGAGVMGNIGQADYAAANAFMDNYAKYRNTMVRAEQRRGRTLSINWPLWKDGGMRVDGGTEDMLMQSMGMVAMQTSTGIRALYQGLASGKDQVMVMEGDTKRFRAALLRQQFGSKGAKNPSLVEESNVVPGIGQDILREKAENYFKKLLSSVIKLPAHRIEADAPLENYGIDSVMVMQLTNQLEKTFGSLSKTLFFEYQTIKELTEYFLQSYRDQLIDSLGIEEKTASSGIVKDSMTVSGIEKTLLSSRRRSRFASLRIASQTEKEKEALDIAIIGVSGRYPQAGNIGEFWNNLRDGKDCITEIPKERWDYSLYFDEDKNKAGKTYSKWGGFIDDVDKFDPLFFNISPRDAEIMDPQERLFLECVYETLEDAGYTREVLGSYQDFGLTGNIGVYVGAMYEEYQLYGAQEQIQGRPVTVAGNPSSIANRVSYFCNFHGPSMAVDTMCSSSLTAIHLACQSLQRGGCKMAIAGGVNVSIHPNKYLLLAQGKFVSSKGLCESFGQGGDGYVPGEGVGAVLLKPLSVAIADGDHIYGIIKGTAVNHGGKTNGYTVPNPNAQASVIGQAIKETGINPRTISYIEAHGTGTSLGDPIEIAGLTKTLEEYTQDKQFCAIGSAKSNIGHCESAAGIAGVTKVLLQLKHRQLAPSLHSEVLNPNIDFENTPFIVQQELTEWKRPVVEINGESKEYPRIAGISSFGAGGSNAHVVIAEYIPDNQKQPQITTSQSPAIIVLSAKNEDRLKVQAQQLLAVIREQQFTDASLSDMAYTFQVGREAMEERLGLIVGSIKELIEKLEGFVEGRDDIEDLYRGQVKRNKEALAIFTADEEMQEAINKWIQRRKYAKFLDLWVKGLNFDWSKLYGDTKPQRISLPTYPFAKERYWVPEINIKSVEGITRGPAVAASIHPLLHQNTSTLSEQRFSSTFTGQESFLTDYVVKGERILPGVAFLEMARAAVEQAAEDLKDGKNAIQLTNVVWAQPVIVGDQPVQVHIGLFPEENGEIAFEIYSNSETIGREPVIHSQGSAILCAIGEVPAFDLKALQAECSQIIISSLQCSDAFRMISIDRSPGLHGIEAVYVGAGKVLAKVSVPCVASNMGDQFVLDPSLMDYILQASVDLMMSDGNTTSTYNRASFKPMLPFSLQGVEILGKLSSDIWVIIRCSNKSVSEDQIRTIDIDLCDEQGNVCIRMKGFSSQVLEGEMDSLGATATFGTVMFHGCWQEQAVTPIVTPPIYEQHLVILCEPGDANRESIETQIGGVRCLILESEQQDIAERFQAYAGQVFEKIQSILKDGCKGKVLIQIVIPTQNEQQLFSGLSGLLKTAQLENPKLIGQLIEVDPGEEPDGIIRKIKENAQSPRDNRIRYQDGKRWICGWSEVEPLQEEVSLPWKDQGIYLITGGAGGLGFIFAKEIAHKVKDAILIITGRSLLNEDKIAQLKEFEALGTRIEYRQVDVTQEQEVAVLLQDIQEEFGSINGIIHSAGVISDNFILKKTNDELQKVLAPKVKGLVNIDQASKDLSLDFLVCFSSVAGAMGNPGQADYALANAFMDAYATYRNTLVDSKQRHGRTLSINWPLWKDGGMHINEETKEVLMKNMGIIAMNTSSGIRALYQALASGNDQVMVVEGDLHRIKQLISMPNSAPLKRGESSATGVDTSSFIEPLQEKTLHQLKVLFRGITKLNISRIDADEPLESYGIDSIMITNLNQKLAVVFGELSKTLFYEYQTLGSLAEYFIIEHPQECMKWTGLVNQVQSLMEVPSVSLHLNSKFPVLNSWKAEKKQARTLPTKTLSKEDREPVAIIGISGRYPQAKNLKEYWGNLEAGKDCITEIPQERWSLEGFFHPDPQEAVNQGKSYSKWGGFVEGFADFDPLFFNISPREALSIDPQERLFIESCWEVFEDAGYTKEQLTAKCNNRVGVFAGITKTGFELYGTDVWKQGERIFPRTSFSSVANRISYLFNLKGPSMPIDTMCSSSLTAIHEACEHMYRGECEMAIAGGVNLYLHPSSYTGLCGQQMLSVDGQCKSFGEGSNGFVAGEGVGAVLLKPLSNAIADGDNIYAVIRSTSINHGGKTNGYTVPNPNAQGELIRAALDKVGINARTVSYIEAHGTGTKLGDPIEITGLTQAFRKDTPDTGFCAIGSVKTNIGHLEASAGIAGVTKIILQMKNQKLVSSLHAKKLNPNINFAKTPFVVQQDLAEWKRPVIEIDGVIKEYPRIAGISSFGAGGANAHIVIEEYIPKGFEHPPVNVTSQNPAIIVLSAKNEERLYDQAQHLLVMIEEQQFTDSKLADMAFTLQVGREAMEERLGLIVGSIQDLVEKLKSFVTGKDNIEDLYRGQVKRNKESMAIFAADEDMAKIVEAWVSKRKYEKILDLWVKGLIFDWNKLHRNVKHRRISLPTYPFAKQRYWITGSTTKSSSTMKPTIAVSNQPLQQPNAASDLPKQPVAQISLSKPASQIRQAITLLAATNSLSYRSSNGESKKPREILLRHLPDPQIPLRKPTSQCRQSMTLSSASSSLSQPGNNDEFIGHVAIMTETLQDELTTSLAETLYLQRSDVDVDQNFVEMGLDSIIGVEWIKAVNKQYGTFISATEVYDYPNIRQFTEFLASELNKEGNKIPSSTTLAAAEQSSPKITLQSSELLSTGTAITSHASAPKLIELQGRVSSLQPYIAVETLREELITSLAESLYMERSDVDVDQNFVEMGLDSIIGVEWIKAVNKQYGTSISATKTYDYPNVHEFAEFLASELNREGNNIPDSTTIVANENSLPKITLQTTELLSTGTAITSYVSAPEWIERQGTVIPLQSYIAVETLKEELITSLAESLYMERSDVDADQNFVEMGLDSIIGVEWIKAVNKKYGTSVSVTKAYDYPNIRDFSQFLVSELNVQNRELYQPLLTSTPSLSFTEILQQVHQGTLDIDQADQLLNQLRSKDK</sequence>
<dbReference type="InterPro" id="IPR013968">
    <property type="entry name" value="PKS_KR"/>
</dbReference>
<dbReference type="Pfam" id="PF02801">
    <property type="entry name" value="Ketoacyl-synt_C"/>
    <property type="match status" value="3"/>
</dbReference>
<feature type="region of interest" description="N-terminal hotdog fold" evidence="9">
    <location>
        <begin position="1641"/>
        <end position="1767"/>
    </location>
</feature>
<dbReference type="Gene3D" id="3.40.47.10">
    <property type="match status" value="3"/>
</dbReference>
<dbReference type="InterPro" id="IPR009081">
    <property type="entry name" value="PP-bd_ACP"/>
</dbReference>
<feature type="domain" description="Carrier" evidence="10">
    <location>
        <begin position="4915"/>
        <end position="4991"/>
    </location>
</feature>
<comment type="pathway">
    <text evidence="3">Antibiotic biosynthesis; bacillaene biosynthesis.</text>
</comment>
<dbReference type="SMART" id="SM01294">
    <property type="entry name" value="PKS_PP_betabranch"/>
    <property type="match status" value="4"/>
</dbReference>
<dbReference type="InterPro" id="IPR050091">
    <property type="entry name" value="PKS_NRPS_Biosynth_Enz"/>
</dbReference>
<reference evidence="13" key="1">
    <citation type="submission" date="2021-11" db="EMBL/GenBank/DDBJ databases">
        <title>Description of a new species Pelosinus isolated from the bottom sediments of Lake Baikal.</title>
        <authorList>
            <person name="Zakharyuk A."/>
        </authorList>
    </citation>
    <scope>NUCLEOTIDE SEQUENCE</scope>
    <source>
        <strain evidence="13">Bkl1</strain>
    </source>
</reference>
<keyword evidence="6" id="KW-0597">Phosphoprotein</keyword>
<dbReference type="InterPro" id="IPR020806">
    <property type="entry name" value="PKS_PP-bd"/>
</dbReference>
<evidence type="ECO:0000256" key="4">
    <source>
        <dbReference type="ARBA" id="ARBA00022450"/>
    </source>
</evidence>
<keyword evidence="7" id="KW-0808">Transferase</keyword>
<dbReference type="CDD" id="cd00833">
    <property type="entry name" value="PKS"/>
    <property type="match status" value="3"/>
</dbReference>
<dbReference type="SMART" id="SM00822">
    <property type="entry name" value="PKS_KR"/>
    <property type="match status" value="3"/>
</dbReference>
<dbReference type="Pfam" id="PF16197">
    <property type="entry name" value="KAsynt_C_assoc"/>
    <property type="match status" value="1"/>
</dbReference>
<evidence type="ECO:0000256" key="1">
    <source>
        <dbReference type="ARBA" id="ARBA00003299"/>
    </source>
</evidence>
<gene>
    <name evidence="13" type="ORF">LMF89_15275</name>
</gene>
<dbReference type="Pfam" id="PF21089">
    <property type="entry name" value="PKS_DH_N"/>
    <property type="match status" value="3"/>
</dbReference>
<proteinExistence type="predicted"/>
<dbReference type="RefSeq" id="WP_229535824.1">
    <property type="nucleotide sequence ID" value="NZ_JAJHJB010000021.1"/>
</dbReference>
<comment type="subcellular location">
    <subcellularLocation>
        <location evidence="2">Cytoplasm</location>
    </subcellularLocation>
</comment>
<feature type="domain" description="Carrier" evidence="10">
    <location>
        <begin position="5051"/>
        <end position="5128"/>
    </location>
</feature>
<dbReference type="InterPro" id="IPR049551">
    <property type="entry name" value="PKS_DH_C"/>
</dbReference>
<dbReference type="PROSITE" id="PS00012">
    <property type="entry name" value="PHOSPHOPANTETHEINE"/>
    <property type="match status" value="4"/>
</dbReference>
<dbReference type="InterPro" id="IPR020841">
    <property type="entry name" value="PKS_Beta-ketoAc_synthase_dom"/>
</dbReference>
<dbReference type="InterPro" id="IPR020807">
    <property type="entry name" value="PKS_DH"/>
</dbReference>
<evidence type="ECO:0000313" key="13">
    <source>
        <dbReference type="EMBL" id="MCC5466707.1"/>
    </source>
</evidence>
<feature type="region of interest" description="C-terminal hotdog fold" evidence="9">
    <location>
        <begin position="136"/>
        <end position="292"/>
    </location>
</feature>
<evidence type="ECO:0000256" key="3">
    <source>
        <dbReference type="ARBA" id="ARBA00004789"/>
    </source>
</evidence>
<comment type="caution">
    <text evidence="13">The sequence shown here is derived from an EMBL/GenBank/DDBJ whole genome shotgun (WGS) entry which is preliminary data.</text>
</comment>
<dbReference type="Proteomes" id="UP001165492">
    <property type="component" value="Unassembled WGS sequence"/>
</dbReference>
<dbReference type="InterPro" id="IPR036291">
    <property type="entry name" value="NAD(P)-bd_dom_sf"/>
</dbReference>
<name>A0ABS8HUS7_9FIRM</name>
<feature type="domain" description="Carrier" evidence="10">
    <location>
        <begin position="346"/>
        <end position="420"/>
    </location>
</feature>
<keyword evidence="8" id="KW-0677">Repeat</keyword>
<feature type="active site" description="Proton donor; for dehydratase activity" evidence="9">
    <location>
        <position position="197"/>
    </location>
</feature>
<organism evidence="13 14">
    <name type="scientific">Pelosinus baikalensis</name>
    <dbReference type="NCBI Taxonomy" id="2892015"/>
    <lineage>
        <taxon>Bacteria</taxon>
        <taxon>Bacillati</taxon>
        <taxon>Bacillota</taxon>
        <taxon>Negativicutes</taxon>
        <taxon>Selenomonadales</taxon>
        <taxon>Sporomusaceae</taxon>
        <taxon>Pelosinus</taxon>
    </lineage>
</organism>
<feature type="region of interest" description="N-terminal hotdog fold" evidence="9">
    <location>
        <begin position="1"/>
        <end position="118"/>
    </location>
</feature>
<dbReference type="Gene3D" id="1.10.1200.10">
    <property type="entry name" value="ACP-like"/>
    <property type="match status" value="6"/>
</dbReference>
<dbReference type="SMART" id="SM00826">
    <property type="entry name" value="PKS_DH"/>
    <property type="match status" value="2"/>
</dbReference>
<dbReference type="Pfam" id="PF08659">
    <property type="entry name" value="KR"/>
    <property type="match status" value="3"/>
</dbReference>
<dbReference type="PANTHER" id="PTHR43775:SF37">
    <property type="entry name" value="SI:DKEY-61P9.11"/>
    <property type="match status" value="1"/>
</dbReference>
<dbReference type="EMBL" id="JAJHJB010000021">
    <property type="protein sequence ID" value="MCC5466707.1"/>
    <property type="molecule type" value="Genomic_DNA"/>
</dbReference>
<evidence type="ECO:0000259" key="12">
    <source>
        <dbReference type="PROSITE" id="PS52019"/>
    </source>
</evidence>
<dbReference type="InterPro" id="IPR049552">
    <property type="entry name" value="PKS_DH_N"/>
</dbReference>
<dbReference type="Gene3D" id="3.30.70.3290">
    <property type="match status" value="1"/>
</dbReference>
<dbReference type="InterPro" id="IPR036736">
    <property type="entry name" value="ACP-like_sf"/>
</dbReference>
<dbReference type="PANTHER" id="PTHR43775">
    <property type="entry name" value="FATTY ACID SYNTHASE"/>
    <property type="match status" value="1"/>
</dbReference>
<dbReference type="SUPFAM" id="SSF47336">
    <property type="entry name" value="ACP-like"/>
    <property type="match status" value="6"/>
</dbReference>
<dbReference type="InterPro" id="IPR006162">
    <property type="entry name" value="Ppantetheine_attach_site"/>
</dbReference>
<feature type="region of interest" description="C-terminal hotdog fold" evidence="9">
    <location>
        <begin position="1781"/>
        <end position="1937"/>
    </location>
</feature>
<comment type="function">
    <text evidence="1">Involved in some intermediate steps for the synthesis of the antibiotic polyketide bacillaene which is involved in secondary metabolism.</text>
</comment>
<evidence type="ECO:0000256" key="8">
    <source>
        <dbReference type="ARBA" id="ARBA00022737"/>
    </source>
</evidence>
<evidence type="ECO:0000256" key="2">
    <source>
        <dbReference type="ARBA" id="ARBA00004496"/>
    </source>
</evidence>
<dbReference type="Gene3D" id="1.10.1240.100">
    <property type="match status" value="2"/>
</dbReference>
<dbReference type="InterPro" id="IPR014030">
    <property type="entry name" value="Ketoacyl_synth_N"/>
</dbReference>
<feature type="domain" description="Ketosynthase family 3 (KS3)" evidence="11">
    <location>
        <begin position="4044"/>
        <end position="4482"/>
    </location>
</feature>
<dbReference type="Gene3D" id="3.40.50.720">
    <property type="entry name" value="NAD(P)-binding Rossmann-like Domain"/>
    <property type="match status" value="3"/>
</dbReference>
<keyword evidence="5" id="KW-0963">Cytoplasm</keyword>
<feature type="domain" description="Carrier" evidence="10">
    <location>
        <begin position="2398"/>
        <end position="2471"/>
    </location>
</feature>
<feature type="region of interest" description="N-terminal hotdog fold" evidence="9">
    <location>
        <begin position="3160"/>
        <end position="3286"/>
    </location>
</feature>
<accession>A0ABS8HUS7</accession>
<feature type="active site" description="Proton acceptor; for dehydratase activity" evidence="9">
    <location>
        <position position="25"/>
    </location>
</feature>